<feature type="region of interest" description="Disordered" evidence="4">
    <location>
        <begin position="1"/>
        <end position="38"/>
    </location>
</feature>
<keyword evidence="3" id="KW-0378">Hydrolase</keyword>
<keyword evidence="3" id="KW-0547">Nucleotide-binding</keyword>
<dbReference type="GO" id="GO:0005634">
    <property type="term" value="C:nucleus"/>
    <property type="evidence" value="ECO:0007669"/>
    <property type="project" value="UniProtKB-SubCell"/>
</dbReference>
<feature type="compositionally biased region" description="Low complexity" evidence="4">
    <location>
        <begin position="17"/>
        <end position="34"/>
    </location>
</feature>
<sequence length="164" mass="18161">MRRSLAPSQANHATVTSPQLSKPPTKLPKTSSTTDRLSHIYSPSTFISPFRKPLAPLNQSNTHEDIIRTILSKPFKIPIANYQGSSGYESKALGLKRSSSRVALHDPYEEGALVLFSPPEITAHDALKQDAEMQLVHVVVDPMLSKILRPHQREVSTYFCAPTC</sequence>
<evidence type="ECO:0000313" key="6">
    <source>
        <dbReference type="EMBL" id="KAF5394143.1"/>
    </source>
</evidence>
<dbReference type="GO" id="GO:0016817">
    <property type="term" value="F:hydrolase activity, acting on acid anhydrides"/>
    <property type="evidence" value="ECO:0007669"/>
    <property type="project" value="InterPro"/>
</dbReference>
<gene>
    <name evidence="6" type="ORF">PHET_12164</name>
</gene>
<comment type="subcellular location">
    <subcellularLocation>
        <location evidence="1">Nucleus</location>
    </subcellularLocation>
</comment>
<evidence type="ECO:0000259" key="5">
    <source>
        <dbReference type="Pfam" id="PF08658"/>
    </source>
</evidence>
<dbReference type="InterPro" id="IPR013967">
    <property type="entry name" value="Rad54_N"/>
</dbReference>
<feature type="domain" description="Rad54 N-terminal" evidence="5">
    <location>
        <begin position="59"/>
        <end position="118"/>
    </location>
</feature>
<feature type="compositionally biased region" description="Polar residues" evidence="4">
    <location>
        <begin position="1"/>
        <end position="16"/>
    </location>
</feature>
<dbReference type="GO" id="GO:0004386">
    <property type="term" value="F:helicase activity"/>
    <property type="evidence" value="ECO:0007669"/>
    <property type="project" value="UniProtKB-KW"/>
</dbReference>
<proteinExistence type="inferred from homology"/>
<dbReference type="EMBL" id="LUCH01020490">
    <property type="protein sequence ID" value="KAF5394143.1"/>
    <property type="molecule type" value="Genomic_DNA"/>
</dbReference>
<evidence type="ECO:0000256" key="2">
    <source>
        <dbReference type="ARBA" id="ARBA00007025"/>
    </source>
</evidence>
<evidence type="ECO:0000313" key="7">
    <source>
        <dbReference type="Proteomes" id="UP000748531"/>
    </source>
</evidence>
<dbReference type="Proteomes" id="UP000748531">
    <property type="component" value="Unassembled WGS sequence"/>
</dbReference>
<name>A0A8J4SEM9_9TREM</name>
<dbReference type="OrthoDB" id="6257651at2759"/>
<protein>
    <recommendedName>
        <fullName evidence="5">Rad54 N-terminal domain-containing protein</fullName>
    </recommendedName>
</protein>
<keyword evidence="3" id="KW-0067">ATP-binding</keyword>
<dbReference type="AlphaFoldDB" id="A0A8J4SEM9"/>
<keyword evidence="3" id="KW-0347">Helicase</keyword>
<comment type="caution">
    <text evidence="6">The sequence shown here is derived from an EMBL/GenBank/DDBJ whole genome shotgun (WGS) entry which is preliminary data.</text>
</comment>
<dbReference type="Pfam" id="PF08658">
    <property type="entry name" value="Rad54_N"/>
    <property type="match status" value="1"/>
</dbReference>
<keyword evidence="7" id="KW-1185">Reference proteome</keyword>
<evidence type="ECO:0000256" key="3">
    <source>
        <dbReference type="ARBA" id="ARBA00022806"/>
    </source>
</evidence>
<evidence type="ECO:0000256" key="4">
    <source>
        <dbReference type="SAM" id="MobiDB-lite"/>
    </source>
</evidence>
<reference evidence="6" key="1">
    <citation type="submission" date="2019-05" db="EMBL/GenBank/DDBJ databases">
        <title>Annotation for the trematode Paragonimus heterotremus.</title>
        <authorList>
            <person name="Choi Y.-J."/>
        </authorList>
    </citation>
    <scope>NUCLEOTIDE SEQUENCE</scope>
    <source>
        <strain evidence="6">LC</strain>
    </source>
</reference>
<evidence type="ECO:0000256" key="1">
    <source>
        <dbReference type="ARBA" id="ARBA00004123"/>
    </source>
</evidence>
<organism evidence="6 7">
    <name type="scientific">Paragonimus heterotremus</name>
    <dbReference type="NCBI Taxonomy" id="100268"/>
    <lineage>
        <taxon>Eukaryota</taxon>
        <taxon>Metazoa</taxon>
        <taxon>Spiralia</taxon>
        <taxon>Lophotrochozoa</taxon>
        <taxon>Platyhelminthes</taxon>
        <taxon>Trematoda</taxon>
        <taxon>Digenea</taxon>
        <taxon>Plagiorchiida</taxon>
        <taxon>Troglotremata</taxon>
        <taxon>Troglotrematidae</taxon>
        <taxon>Paragonimus</taxon>
    </lineage>
</organism>
<accession>A0A8J4SEM9</accession>
<comment type="similarity">
    <text evidence="2">Belongs to the SNF2/RAD54 helicase family.</text>
</comment>